<gene>
    <name evidence="1" type="ORF">P9989_20350</name>
</gene>
<accession>A0ABY8IWR5</accession>
<dbReference type="RefSeq" id="WP_283076665.1">
    <property type="nucleotide sequence ID" value="NZ_CP121671.1"/>
</dbReference>
<proteinExistence type="predicted"/>
<organism evidence="1 2">
    <name type="scientific">Halobacillus naozhouensis</name>
    <dbReference type="NCBI Taxonomy" id="554880"/>
    <lineage>
        <taxon>Bacteria</taxon>
        <taxon>Bacillati</taxon>
        <taxon>Bacillota</taxon>
        <taxon>Bacilli</taxon>
        <taxon>Bacillales</taxon>
        <taxon>Bacillaceae</taxon>
        <taxon>Halobacillus</taxon>
    </lineage>
</organism>
<dbReference type="Gene3D" id="3.10.129.10">
    <property type="entry name" value="Hotdog Thioesterase"/>
    <property type="match status" value="1"/>
</dbReference>
<reference evidence="1 2" key="1">
    <citation type="submission" date="2023-04" db="EMBL/GenBank/DDBJ databases">
        <title>Genome sequence of Halobacillus naozhouensis KACC 21980.</title>
        <authorList>
            <person name="Kim S."/>
            <person name="Heo J."/>
            <person name="Kwon S.-W."/>
        </authorList>
    </citation>
    <scope>NUCLEOTIDE SEQUENCE [LARGE SCALE GENOMIC DNA]</scope>
    <source>
        <strain evidence="1 2">KCTC 13234</strain>
    </source>
</reference>
<protein>
    <submittedName>
        <fullName evidence="1">Thioesterase family protein</fullName>
    </submittedName>
</protein>
<sequence length="157" mass="18133">MNTLVALKEHVRKEWIDYNGHMNDADYVRAFSWAVDGFMGEMGINDIFREREQYTMFTLENHVCYLAEMNFEEPLEIHASILDYDAKRVHLFLELYGDEGKRAATSEQMLMGMDQQSGRPGPFPEEISSKLQSLADMYSVETKPIEAGRVIGIKKKK</sequence>
<dbReference type="PANTHER" id="PTHR31793">
    <property type="entry name" value="4-HYDROXYBENZOYL-COA THIOESTERASE FAMILY MEMBER"/>
    <property type="match status" value="1"/>
</dbReference>
<dbReference type="PANTHER" id="PTHR31793:SF2">
    <property type="entry name" value="BLR1345 PROTEIN"/>
    <property type="match status" value="1"/>
</dbReference>
<keyword evidence="2" id="KW-1185">Reference proteome</keyword>
<dbReference type="InterPro" id="IPR029069">
    <property type="entry name" value="HotDog_dom_sf"/>
</dbReference>
<dbReference type="Proteomes" id="UP001221597">
    <property type="component" value="Chromosome"/>
</dbReference>
<dbReference type="CDD" id="cd00586">
    <property type="entry name" value="4HBT"/>
    <property type="match status" value="1"/>
</dbReference>
<evidence type="ECO:0000313" key="2">
    <source>
        <dbReference type="Proteomes" id="UP001221597"/>
    </source>
</evidence>
<name>A0ABY8IWR5_9BACI</name>
<dbReference type="Pfam" id="PF13279">
    <property type="entry name" value="4HBT_2"/>
    <property type="match status" value="1"/>
</dbReference>
<dbReference type="SUPFAM" id="SSF54637">
    <property type="entry name" value="Thioesterase/thiol ester dehydrase-isomerase"/>
    <property type="match status" value="1"/>
</dbReference>
<dbReference type="InterPro" id="IPR050563">
    <property type="entry name" value="4-hydroxybenzoyl-CoA_TE"/>
</dbReference>
<dbReference type="EMBL" id="CP121671">
    <property type="protein sequence ID" value="WFT74669.1"/>
    <property type="molecule type" value="Genomic_DNA"/>
</dbReference>
<evidence type="ECO:0000313" key="1">
    <source>
        <dbReference type="EMBL" id="WFT74669.1"/>
    </source>
</evidence>